<dbReference type="PANTHER" id="PTHR21427:SF19">
    <property type="entry name" value="UBIQUINONE BIOSYNTHESIS PROTEIN COQ9, MITOCHONDRIAL"/>
    <property type="match status" value="1"/>
</dbReference>
<evidence type="ECO:0000259" key="7">
    <source>
        <dbReference type="Pfam" id="PF08511"/>
    </source>
</evidence>
<dbReference type="RefSeq" id="WP_185684433.1">
    <property type="nucleotide sequence ID" value="NZ_JACLAU010000032.1"/>
</dbReference>
<dbReference type="InterPro" id="IPR012762">
    <property type="entry name" value="Ubiq_biosynth_COQ9"/>
</dbReference>
<dbReference type="GO" id="GO:0008289">
    <property type="term" value="F:lipid binding"/>
    <property type="evidence" value="ECO:0007669"/>
    <property type="project" value="UniProtKB-KW"/>
</dbReference>
<dbReference type="GO" id="GO:0006744">
    <property type="term" value="P:ubiquinone biosynthetic process"/>
    <property type="evidence" value="ECO:0007669"/>
    <property type="project" value="UniProtKB-KW"/>
</dbReference>
<name>A0A7X1F9T6_9SPHN</name>
<evidence type="ECO:0000256" key="3">
    <source>
        <dbReference type="ARBA" id="ARBA00022688"/>
    </source>
</evidence>
<dbReference type="AlphaFoldDB" id="A0A7X1F9T6"/>
<evidence type="ECO:0000256" key="2">
    <source>
        <dbReference type="ARBA" id="ARBA00010766"/>
    </source>
</evidence>
<dbReference type="Proteomes" id="UP000520156">
    <property type="component" value="Unassembled WGS sequence"/>
</dbReference>
<dbReference type="Gene3D" id="1.10.357.10">
    <property type="entry name" value="Tetracycline Repressor, domain 2"/>
    <property type="match status" value="1"/>
</dbReference>
<dbReference type="NCBIfam" id="TIGR02396">
    <property type="entry name" value="diverge_rpsU"/>
    <property type="match status" value="1"/>
</dbReference>
<sequence>MMATATAGTPATDLTLDELRLALAPEVASAAMFDGWTAQAVTTAAEAMGVSPDTARIAFPGGAMDMIAAWIERIDADMHTTFADSSLQSLPVRQRIRTLVQFRLDALDGLDEAVRRALAIMAMPQNAARTARLSWQSADAMWRLAGDTAADFNHYTKRATLAALYAATLLALVNDRSDDKAETRAFLDRRIEGVMRFEKAKARWMRPDDERFSVTRLLGRLRYPAR</sequence>
<evidence type="ECO:0000256" key="4">
    <source>
        <dbReference type="ARBA" id="ARBA00022946"/>
    </source>
</evidence>
<reference evidence="8 9" key="1">
    <citation type="submission" date="2020-08" db="EMBL/GenBank/DDBJ databases">
        <title>The genome sequence of Novosphingobium flavum 4Y4.</title>
        <authorList>
            <person name="Liu Y."/>
        </authorList>
    </citation>
    <scope>NUCLEOTIDE SEQUENCE [LARGE SCALE GENOMIC DNA]</scope>
    <source>
        <strain evidence="8 9">4Y4</strain>
    </source>
</reference>
<comment type="function">
    <text evidence="6">Membrane-associated protein that warps the membrane surface to access and bind aromatic isoprenes with high specificity, including ubiquinone (CoQ) isoprene intermediates and presents them directly to COQ7, therefore facilitating the COQ7-mediated hydroxylase step. Participates in the biosynthesis of coenzyme Q, also named ubiquinone, an essential lipid-soluble electron transporter for aerobic cellular respiration.</text>
</comment>
<evidence type="ECO:0000313" key="9">
    <source>
        <dbReference type="Proteomes" id="UP000520156"/>
    </source>
</evidence>
<evidence type="ECO:0000313" key="8">
    <source>
        <dbReference type="EMBL" id="MBC2653040.1"/>
    </source>
</evidence>
<dbReference type="InterPro" id="IPR013718">
    <property type="entry name" value="COQ9_C"/>
</dbReference>
<feature type="domain" description="COQ9 C-terminal" evidence="7">
    <location>
        <begin position="129"/>
        <end position="198"/>
    </location>
</feature>
<comment type="caution">
    <text evidence="8">The sequence shown here is derived from an EMBL/GenBank/DDBJ whole genome shotgun (WGS) entry which is preliminary data.</text>
</comment>
<organism evidence="8 9">
    <name type="scientific">Novosphingobium aerophilum</name>
    <dbReference type="NCBI Taxonomy" id="2839843"/>
    <lineage>
        <taxon>Bacteria</taxon>
        <taxon>Pseudomonadati</taxon>
        <taxon>Pseudomonadota</taxon>
        <taxon>Alphaproteobacteria</taxon>
        <taxon>Sphingomonadales</taxon>
        <taxon>Sphingomonadaceae</taxon>
        <taxon>Novosphingobium</taxon>
    </lineage>
</organism>
<keyword evidence="4" id="KW-0809">Transit peptide</keyword>
<dbReference type="EMBL" id="JACLAU010000032">
    <property type="protein sequence ID" value="MBC2653040.1"/>
    <property type="molecule type" value="Genomic_DNA"/>
</dbReference>
<evidence type="ECO:0000256" key="1">
    <source>
        <dbReference type="ARBA" id="ARBA00004749"/>
    </source>
</evidence>
<keyword evidence="9" id="KW-1185">Reference proteome</keyword>
<keyword evidence="5" id="KW-0446">Lipid-binding</keyword>
<proteinExistence type="inferred from homology"/>
<evidence type="ECO:0000256" key="6">
    <source>
        <dbReference type="ARBA" id="ARBA00058104"/>
    </source>
</evidence>
<comment type="similarity">
    <text evidence="2">Belongs to the COQ9 family.</text>
</comment>
<dbReference type="PANTHER" id="PTHR21427">
    <property type="entry name" value="UBIQUINONE BIOSYNTHESIS PROTEIN COQ9, MITOCHONDRIAL"/>
    <property type="match status" value="1"/>
</dbReference>
<evidence type="ECO:0000256" key="5">
    <source>
        <dbReference type="ARBA" id="ARBA00023121"/>
    </source>
</evidence>
<keyword evidence="3" id="KW-0831">Ubiquinone biosynthesis</keyword>
<accession>A0A7X1F9T6</accession>
<dbReference type="Pfam" id="PF08511">
    <property type="entry name" value="COQ9"/>
    <property type="match status" value="1"/>
</dbReference>
<comment type="pathway">
    <text evidence="1">Cofactor biosynthesis; ubiquinone biosynthesis.</text>
</comment>
<protein>
    <submittedName>
        <fullName evidence="8">COQ9 family protein</fullName>
    </submittedName>
</protein>
<gene>
    <name evidence="8" type="ORF">H7F49_15185</name>
</gene>